<dbReference type="PANTHER" id="PTHR14136">
    <property type="entry name" value="BTB_POZ DOMAIN-CONTAINING PROTEIN KCTD9"/>
    <property type="match status" value="1"/>
</dbReference>
<evidence type="ECO:0000313" key="1">
    <source>
        <dbReference type="EMBL" id="MBE9118050.1"/>
    </source>
</evidence>
<accession>A0A8J7JDS6</accession>
<comment type="caution">
    <text evidence="1">The sequence shown here is derived from an EMBL/GenBank/DDBJ whole genome shotgun (WGS) entry which is preliminary data.</text>
</comment>
<dbReference type="Proteomes" id="UP000654482">
    <property type="component" value="Unassembled WGS sequence"/>
</dbReference>
<dbReference type="PANTHER" id="PTHR14136:SF17">
    <property type="entry name" value="BTB_POZ DOMAIN-CONTAINING PROTEIN KCTD9"/>
    <property type="match status" value="1"/>
</dbReference>
<evidence type="ECO:0000313" key="2">
    <source>
        <dbReference type="Proteomes" id="UP000654482"/>
    </source>
</evidence>
<dbReference type="RefSeq" id="WP_194031133.1">
    <property type="nucleotide sequence ID" value="NZ_JADEWZ010000036.1"/>
</dbReference>
<proteinExistence type="predicted"/>
<dbReference type="InterPro" id="IPR051082">
    <property type="entry name" value="Pentapeptide-BTB/POZ_domain"/>
</dbReference>
<dbReference type="Gene3D" id="2.160.20.80">
    <property type="entry name" value="E3 ubiquitin-protein ligase SopA"/>
    <property type="match status" value="3"/>
</dbReference>
<protein>
    <submittedName>
        <fullName evidence="1">Pentapeptide repeat-containing protein</fullName>
    </submittedName>
</protein>
<sequence>MTSFVMDIEELLYRYTAGERDFSQVDLRRADLRGTSLSETNFFQAYLDEANLNGADLRRANFNGAYLRGANLNEANLRGANLRGASLWETFLVEANLRGAYLNDANLWGANLREANLIDSTCNGADLSGANLRGADLSRAVLSRTHLSGANLSGTNLSSAILSGSVLCRTVLIDANLSRANLSCADLSGADLSGGDLLGANLIGANLQDSKFIRANLIGAKFNDANLAGADLSQALLSGANLNAVSLKGANLTGVDLSGFDFNGLDLSEVNLSEANLTRVQALATNFQGAILTGTCIEDWHIDSATCFEGVVCDYIYLKANRQERRPRDGNCIFAVGEFTQLFQKTLETVDLIFHKGIDWRAFLPTFEQLQQESQFVLSANSPQLFIQGIENQSDGALIVRVNVPAQLDKREIEQAFFRKYEQELQRIEMAYRQMLQVEDREIEWYKHQNADITEISKLLANRPMIVAEEGVLENGDGDGANKHDLETEGVLPQVLVNGAAEIQQLLQDLEQHNPMATEGEKQAFVTAALLPSKREQLSIAFQTWDRRVFEQFLDVRYGDSAIAIIESWSL</sequence>
<reference evidence="1" key="1">
    <citation type="submission" date="2020-10" db="EMBL/GenBank/DDBJ databases">
        <authorList>
            <person name="Castelo-Branco R."/>
            <person name="Eusebio N."/>
            <person name="Adriana R."/>
            <person name="Vieira A."/>
            <person name="Brugerolle De Fraissinette N."/>
            <person name="Rezende De Castro R."/>
            <person name="Schneider M.P."/>
            <person name="Vasconcelos V."/>
            <person name="Leao P.N."/>
        </authorList>
    </citation>
    <scope>NUCLEOTIDE SEQUENCE</scope>
    <source>
        <strain evidence="1">LEGE 07157</strain>
    </source>
</reference>
<dbReference type="SUPFAM" id="SSF141571">
    <property type="entry name" value="Pentapeptide repeat-like"/>
    <property type="match status" value="2"/>
</dbReference>
<dbReference type="InterPro" id="IPR001646">
    <property type="entry name" value="5peptide_repeat"/>
</dbReference>
<dbReference type="Pfam" id="PF00805">
    <property type="entry name" value="Pentapeptide"/>
    <property type="match status" value="6"/>
</dbReference>
<dbReference type="EMBL" id="JADEWZ010000036">
    <property type="protein sequence ID" value="MBE9118050.1"/>
    <property type="molecule type" value="Genomic_DNA"/>
</dbReference>
<organism evidence="1 2">
    <name type="scientific">Lusitaniella coriacea LEGE 07157</name>
    <dbReference type="NCBI Taxonomy" id="945747"/>
    <lineage>
        <taxon>Bacteria</taxon>
        <taxon>Bacillati</taxon>
        <taxon>Cyanobacteriota</taxon>
        <taxon>Cyanophyceae</taxon>
        <taxon>Spirulinales</taxon>
        <taxon>Lusitaniellaceae</taxon>
        <taxon>Lusitaniella</taxon>
    </lineage>
</organism>
<name>A0A8J7JDS6_9CYAN</name>
<dbReference type="AlphaFoldDB" id="A0A8J7JDS6"/>
<gene>
    <name evidence="1" type="ORF">IQ249_19320</name>
</gene>
<keyword evidence="2" id="KW-1185">Reference proteome</keyword>